<organism evidence="4 7">
    <name type="scientific">Escherichia coli</name>
    <dbReference type="NCBI Taxonomy" id="562"/>
    <lineage>
        <taxon>Bacteria</taxon>
        <taxon>Pseudomonadati</taxon>
        <taxon>Pseudomonadota</taxon>
        <taxon>Gammaproteobacteria</taxon>
        <taxon>Enterobacterales</taxon>
        <taxon>Enterobacteriaceae</taxon>
        <taxon>Escherichia</taxon>
    </lineage>
</organism>
<geneLocation type="plasmid" evidence="6">
    <name>pRHB01-C20_3</name>
</geneLocation>
<feature type="transmembrane region" description="Helical" evidence="1">
    <location>
        <begin position="38"/>
        <end position="59"/>
    </location>
</feature>
<keyword evidence="1" id="KW-1133">Transmembrane helix</keyword>
<dbReference type="Proteomes" id="UP000519182">
    <property type="component" value="Unassembled WGS sequence"/>
</dbReference>
<dbReference type="EMBL" id="AATJYL010000044">
    <property type="protein sequence ID" value="EFM1447642.1"/>
    <property type="molecule type" value="Genomic_DNA"/>
</dbReference>
<reference evidence="9 10" key="4">
    <citation type="submission" date="2020-06" db="EMBL/GenBank/DDBJ databases">
        <title>REHAB project genomes.</title>
        <authorList>
            <person name="Shaw L.P."/>
        </authorList>
    </citation>
    <scope>NUCLEOTIDE SEQUENCE [LARGE SCALE GENOMIC DNA]</scope>
    <source>
        <strain evidence="6 10">RHB01-C20</strain>
        <strain evidence="5 9">RHB30-C10</strain>
        <plasmid evidence="6">pRHB01-C20_3</plasmid>
        <plasmid evidence="10">prhb01-c20_3</plasmid>
        <plasmid evidence="9">prhb30-c10_3</plasmid>
        <plasmid evidence="5">pRHB30-C10_3</plasmid>
    </source>
</reference>
<keyword evidence="5" id="KW-0614">Plasmid</keyword>
<keyword evidence="1" id="KW-0812">Transmembrane</keyword>
<reference evidence="3 8" key="1">
    <citation type="submission" date="2019-11" db="EMBL/GenBank/DDBJ databases">
        <title>Whole genome sequence analysis of environmental Escherichia coli from the feces of straw-necked ibis (Threskiornis spinicollis) nesting on inland wetlands.</title>
        <authorList>
            <person name="Wyrsch E.R."/>
            <person name="Roy Chowdhury P."/>
            <person name="Wallis L."/>
            <person name="Cummins M.L."/>
            <person name="Zingali T."/>
            <person name="Brandis K.J."/>
            <person name="Djordjevic S.P."/>
        </authorList>
    </citation>
    <scope>NUCLEOTIDE SEQUENCE [LARGE SCALE GENOMIC DNA]</scope>
    <source>
        <strain evidence="3 8">IBS12</strain>
    </source>
</reference>
<dbReference type="Proteomes" id="UP000490727">
    <property type="component" value="Unassembled WGS sequence"/>
</dbReference>
<dbReference type="AlphaFoldDB" id="A0A168SRC1"/>
<evidence type="ECO:0000313" key="7">
    <source>
        <dbReference type="Proteomes" id="UP000480485"/>
    </source>
</evidence>
<protein>
    <submittedName>
        <fullName evidence="4">Type IV conjugative transfer system protein TraL</fullName>
    </submittedName>
</protein>
<name>A0A168SRC1_ECOLX</name>
<dbReference type="NCBIfam" id="TIGR02762">
    <property type="entry name" value="TraL_TIGR"/>
    <property type="match status" value="1"/>
</dbReference>
<accession>A0A168SRC1</accession>
<evidence type="ECO:0000313" key="6">
    <source>
        <dbReference type="EMBL" id="QMS41710.1"/>
    </source>
</evidence>
<keyword evidence="1" id="KW-0472">Membrane</keyword>
<dbReference type="Proteomes" id="UP000480485">
    <property type="component" value="Unassembled WGS sequence"/>
</dbReference>
<dbReference type="EMBL" id="CP057295">
    <property type="protein sequence ID" value="QMF70498.1"/>
    <property type="molecule type" value="Genomic_DNA"/>
</dbReference>
<dbReference type="InterPro" id="IPR009838">
    <property type="entry name" value="T4SS_TraL"/>
</dbReference>
<evidence type="ECO:0000313" key="4">
    <source>
        <dbReference type="EMBL" id="MWT83659.1"/>
    </source>
</evidence>
<geneLocation type="plasmid" evidence="5">
    <name>pRHB30-C10_3</name>
</geneLocation>
<evidence type="ECO:0000313" key="8">
    <source>
        <dbReference type="Proteomes" id="UP000490727"/>
    </source>
</evidence>
<evidence type="ECO:0000313" key="3">
    <source>
        <dbReference type="EMBL" id="MUM75092.1"/>
    </source>
</evidence>
<evidence type="ECO:0000256" key="1">
    <source>
        <dbReference type="SAM" id="Phobius"/>
    </source>
</evidence>
<evidence type="ECO:0000313" key="9">
    <source>
        <dbReference type="Proteomes" id="UP000512322"/>
    </source>
</evidence>
<dbReference type="GO" id="GO:0019867">
    <property type="term" value="C:outer membrane"/>
    <property type="evidence" value="ECO:0007669"/>
    <property type="project" value="InterPro"/>
</dbReference>
<dbReference type="EMBL" id="WOET01000024">
    <property type="protein sequence ID" value="MUM75092.1"/>
    <property type="molecule type" value="Genomic_DNA"/>
</dbReference>
<dbReference type="Proteomes" id="UP000512322">
    <property type="component" value="Plasmid pRHB30-C10_3"/>
</dbReference>
<gene>
    <name evidence="4" type="primary">traL</name>
    <name evidence="3" type="ORF">GNZ05_23405</name>
    <name evidence="4" type="ORF">GP954_00390</name>
    <name evidence="2" type="ORF">HEP34_004060</name>
    <name evidence="6" type="ORF">HVV39_27545</name>
    <name evidence="5" type="ORF">HVY77_27125</name>
</gene>
<dbReference type="RefSeq" id="WP_001204091.1">
    <property type="nucleotide sequence ID" value="NZ_AP027900.1"/>
</dbReference>
<sequence length="99" mass="11505">MRDDVEERYIFPQTLTEQKRLIGIPLDEATVGLTPPCIGIYFNQSLAGLIVGLLFWFALTHFKKGKGTSWLFNMCYWHLPGLNSQFKVLPESCRRLWLK</sequence>
<dbReference type="EMBL" id="WTRN01000002">
    <property type="protein sequence ID" value="MWT83659.1"/>
    <property type="molecule type" value="Genomic_DNA"/>
</dbReference>
<dbReference type="Proteomes" id="UP000514533">
    <property type="component" value="Plasmid pRHB01-C20_3"/>
</dbReference>
<reference evidence="4 7" key="2">
    <citation type="submission" date="2019-12" db="EMBL/GenBank/DDBJ databases">
        <title>Enteriobacteria Tanzani isolates_8377-8380.</title>
        <authorList>
            <person name="Subbiah M."/>
            <person name="Call D."/>
        </authorList>
    </citation>
    <scope>NUCLEOTIDE SEQUENCE [LARGE SCALE GENOMIC DNA]</scope>
    <source>
        <strain evidence="4 7">8378wC7</strain>
    </source>
</reference>
<evidence type="ECO:0000313" key="10">
    <source>
        <dbReference type="Proteomes" id="UP000514533"/>
    </source>
</evidence>
<geneLocation type="plasmid" evidence="10">
    <name>prhb01-c20_3</name>
</geneLocation>
<evidence type="ECO:0000313" key="11">
    <source>
        <dbReference type="Proteomes" id="UP000519182"/>
    </source>
</evidence>
<evidence type="ECO:0000313" key="2">
    <source>
        <dbReference type="EMBL" id="EFM1447642.1"/>
    </source>
</evidence>
<geneLocation type="plasmid" evidence="9">
    <name>prhb30-c10_3</name>
</geneLocation>
<reference evidence="2 11" key="3">
    <citation type="submission" date="2020-04" db="EMBL/GenBank/DDBJ databases">
        <authorList>
            <consortium name="GenomeTrakr network: Whole genome sequencing for foodborne pathogen traceback"/>
        </authorList>
    </citation>
    <scope>NUCLEOTIDE SEQUENCE [LARGE SCALE GENOMIC DNA]</scope>
    <source>
        <strain evidence="2 11">PSU-2464</strain>
    </source>
</reference>
<dbReference type="EMBL" id="CP055983">
    <property type="protein sequence ID" value="QMS41710.1"/>
    <property type="molecule type" value="Genomic_DNA"/>
</dbReference>
<proteinExistence type="predicted"/>
<evidence type="ECO:0000313" key="5">
    <source>
        <dbReference type="EMBL" id="QMF70498.1"/>
    </source>
</evidence>
<dbReference type="Pfam" id="PF07178">
    <property type="entry name" value="TraL"/>
    <property type="match status" value="1"/>
</dbReference>